<evidence type="ECO:0008006" key="6">
    <source>
        <dbReference type="Google" id="ProtNLM"/>
    </source>
</evidence>
<dbReference type="GO" id="GO:0043565">
    <property type="term" value="F:sequence-specific DNA binding"/>
    <property type="evidence" value="ECO:0007669"/>
    <property type="project" value="TreeGrafter"/>
</dbReference>
<dbReference type="GO" id="GO:0032259">
    <property type="term" value="P:methylation"/>
    <property type="evidence" value="ECO:0007669"/>
    <property type="project" value="UniProtKB-KW"/>
</dbReference>
<dbReference type="Proteomes" id="UP000377224">
    <property type="component" value="Unassembled WGS sequence"/>
</dbReference>
<dbReference type="SUPFAM" id="SSF53335">
    <property type="entry name" value="S-adenosyl-L-methionine-dependent methyltransferases"/>
    <property type="match status" value="1"/>
</dbReference>
<dbReference type="PANTHER" id="PTHR30481:SF4">
    <property type="entry name" value="SITE-SPECIFIC DNA-METHYLTRANSFERASE (ADENINE-SPECIFIC)"/>
    <property type="match status" value="1"/>
</dbReference>
<keyword evidence="1" id="KW-0489">Methyltransferase</keyword>
<keyword evidence="3" id="KW-0949">S-adenosyl-L-methionine</keyword>
<dbReference type="AlphaFoldDB" id="A0A5E7JGL8"/>
<evidence type="ECO:0000256" key="1">
    <source>
        <dbReference type="ARBA" id="ARBA00022603"/>
    </source>
</evidence>
<dbReference type="InterPro" id="IPR012327">
    <property type="entry name" value="MeTrfase_D12"/>
</dbReference>
<protein>
    <recommendedName>
        <fullName evidence="6">DNA methylase</fullName>
    </recommendedName>
</protein>
<accession>A0A5E7JGL8</accession>
<proteinExistence type="predicted"/>
<keyword evidence="2" id="KW-0808">Transferase</keyword>
<evidence type="ECO:0000313" key="4">
    <source>
        <dbReference type="EMBL" id="VVO87400.1"/>
    </source>
</evidence>
<evidence type="ECO:0000313" key="5">
    <source>
        <dbReference type="Proteomes" id="UP000377224"/>
    </source>
</evidence>
<gene>
    <name evidence="4" type="ORF">PS896_02139</name>
</gene>
<dbReference type="InterPro" id="IPR029063">
    <property type="entry name" value="SAM-dependent_MTases_sf"/>
</dbReference>
<sequence>MLECMRYPGGKGKCYQHLINLMPPHQTYIESHLGGGAVMRNKKPAQRSIGIDLDAKVIDRWHAELPGVCELKKTDALGFLENFEFTGDELVYVDPPYVPHTRRRAKVYRCDYSEADHVRLLHLLKTLPCKVMLSGYDNELYDEQLVGWHKVKFQAKTHVDVREEVVWMNFEPPARLHDSRYMGATFRDRQTIQRRQARLRDRIDSMSAAERYDLLQWMQEQYGDAEEAA</sequence>
<dbReference type="EMBL" id="CABVIN010000002">
    <property type="protein sequence ID" value="VVO87400.1"/>
    <property type="molecule type" value="Genomic_DNA"/>
</dbReference>
<dbReference type="PANTHER" id="PTHR30481">
    <property type="entry name" value="DNA ADENINE METHYLASE"/>
    <property type="match status" value="1"/>
</dbReference>
<organism evidence="4 5">
    <name type="scientific">Pseudomonas fluorescens</name>
    <dbReference type="NCBI Taxonomy" id="294"/>
    <lineage>
        <taxon>Bacteria</taxon>
        <taxon>Pseudomonadati</taxon>
        <taxon>Pseudomonadota</taxon>
        <taxon>Gammaproteobacteria</taxon>
        <taxon>Pseudomonadales</taxon>
        <taxon>Pseudomonadaceae</taxon>
        <taxon>Pseudomonas</taxon>
    </lineage>
</organism>
<dbReference type="GO" id="GO:0009307">
    <property type="term" value="P:DNA restriction-modification system"/>
    <property type="evidence" value="ECO:0007669"/>
    <property type="project" value="InterPro"/>
</dbReference>
<dbReference type="GO" id="GO:0006298">
    <property type="term" value="P:mismatch repair"/>
    <property type="evidence" value="ECO:0007669"/>
    <property type="project" value="TreeGrafter"/>
</dbReference>
<evidence type="ECO:0000256" key="2">
    <source>
        <dbReference type="ARBA" id="ARBA00022679"/>
    </source>
</evidence>
<name>A0A5E7JGL8_PSEFL</name>
<dbReference type="Pfam" id="PF02086">
    <property type="entry name" value="MethyltransfD12"/>
    <property type="match status" value="1"/>
</dbReference>
<evidence type="ECO:0000256" key="3">
    <source>
        <dbReference type="ARBA" id="ARBA00022691"/>
    </source>
</evidence>
<dbReference type="GO" id="GO:0009007">
    <property type="term" value="F:site-specific DNA-methyltransferase (adenine-specific) activity"/>
    <property type="evidence" value="ECO:0007669"/>
    <property type="project" value="UniProtKB-EC"/>
</dbReference>
<reference evidence="4 5" key="1">
    <citation type="submission" date="2019-09" db="EMBL/GenBank/DDBJ databases">
        <authorList>
            <person name="Chandra G."/>
            <person name="Truman W A."/>
        </authorList>
    </citation>
    <scope>NUCLEOTIDE SEQUENCE [LARGE SCALE GENOMIC DNA]</scope>
    <source>
        <strain evidence="4">PS896</strain>
    </source>
</reference>
<dbReference type="GO" id="GO:1904047">
    <property type="term" value="F:S-adenosyl-L-methionine binding"/>
    <property type="evidence" value="ECO:0007669"/>
    <property type="project" value="TreeGrafter"/>
</dbReference>
<dbReference type="Gene3D" id="3.40.50.150">
    <property type="entry name" value="Vaccinia Virus protein VP39"/>
    <property type="match status" value="1"/>
</dbReference>